<dbReference type="PROSITE" id="PS50893">
    <property type="entry name" value="ABC_TRANSPORTER_2"/>
    <property type="match status" value="1"/>
</dbReference>
<dbReference type="InterPro" id="IPR017871">
    <property type="entry name" value="ABC_transporter-like_CS"/>
</dbReference>
<dbReference type="InterPro" id="IPR003593">
    <property type="entry name" value="AAA+_ATPase"/>
</dbReference>
<feature type="domain" description="ABC transporter" evidence="9">
    <location>
        <begin position="5"/>
        <end position="235"/>
    </location>
</feature>
<dbReference type="GO" id="GO:0016887">
    <property type="term" value="F:ATP hydrolysis activity"/>
    <property type="evidence" value="ECO:0007669"/>
    <property type="project" value="InterPro"/>
</dbReference>
<dbReference type="Gene3D" id="3.40.50.300">
    <property type="entry name" value="P-loop containing nucleotide triphosphate hydrolases"/>
    <property type="match status" value="1"/>
</dbReference>
<dbReference type="SMART" id="SM00382">
    <property type="entry name" value="AAA"/>
    <property type="match status" value="1"/>
</dbReference>
<proteinExistence type="inferred from homology"/>
<evidence type="ECO:0000256" key="7">
    <source>
        <dbReference type="ARBA" id="ARBA00023136"/>
    </source>
</evidence>
<name>G8TWM5_SULAD</name>
<dbReference type="InterPro" id="IPR003439">
    <property type="entry name" value="ABC_transporter-like_ATP-bd"/>
</dbReference>
<dbReference type="NCBIfam" id="TIGR01188">
    <property type="entry name" value="drrA"/>
    <property type="match status" value="1"/>
</dbReference>
<dbReference type="HOGENOM" id="CLU_000604_1_2_9"/>
<dbReference type="Pfam" id="PF13732">
    <property type="entry name" value="DrrA1-3_C"/>
    <property type="match status" value="1"/>
</dbReference>
<reference evidence="11" key="1">
    <citation type="submission" date="2011-12" db="EMBL/GenBank/DDBJ databases">
        <title>The complete genome of chromosome of Sulfobacillus acidophilus DSM 10332.</title>
        <authorList>
            <person name="Lucas S."/>
            <person name="Han J."/>
            <person name="Lapidus A."/>
            <person name="Bruce D."/>
            <person name="Goodwin L."/>
            <person name="Pitluck S."/>
            <person name="Peters L."/>
            <person name="Kyrpides N."/>
            <person name="Mavromatis K."/>
            <person name="Ivanova N."/>
            <person name="Mikhailova N."/>
            <person name="Chertkov O."/>
            <person name="Saunders E."/>
            <person name="Detter J.C."/>
            <person name="Tapia R."/>
            <person name="Han C."/>
            <person name="Land M."/>
            <person name="Hauser L."/>
            <person name="Markowitz V."/>
            <person name="Cheng J.-F."/>
            <person name="Hugenholtz P."/>
            <person name="Woyke T."/>
            <person name="Wu D."/>
            <person name="Pukall R."/>
            <person name="Gehrich-Schroeter G."/>
            <person name="Schneider S."/>
            <person name="Klenk H.-P."/>
            <person name="Eisen J.A."/>
        </authorList>
    </citation>
    <scope>NUCLEOTIDE SEQUENCE [LARGE SCALE GENOMIC DNA]</scope>
    <source>
        <strain evidence="11">ATCC 700253 / DSM 10332 / NAL</strain>
    </source>
</reference>
<evidence type="ECO:0000313" key="11">
    <source>
        <dbReference type="Proteomes" id="UP000005439"/>
    </source>
</evidence>
<keyword evidence="7" id="KW-0472">Membrane</keyword>
<dbReference type="EC" id="3.6.3.28" evidence="10"/>
<accession>G8TWM5</accession>
<evidence type="ECO:0000256" key="8">
    <source>
        <dbReference type="ARBA" id="ARBA00049985"/>
    </source>
</evidence>
<evidence type="ECO:0000256" key="5">
    <source>
        <dbReference type="ARBA" id="ARBA00022840"/>
    </source>
</evidence>
<dbReference type="FunFam" id="3.40.50.300:FF:000589">
    <property type="entry name" value="ABC transporter, ATP-binding subunit"/>
    <property type="match status" value="1"/>
</dbReference>
<evidence type="ECO:0000256" key="6">
    <source>
        <dbReference type="ARBA" id="ARBA00022967"/>
    </source>
</evidence>
<dbReference type="KEGG" id="sap:Sulac_2552"/>
<reference evidence="10 11" key="2">
    <citation type="journal article" date="2012" name="Stand. Genomic Sci.">
        <title>Complete genome sequence of the moderately thermophilic mineral-sulfide-oxidizing firmicute Sulfobacillus acidophilus type strain (NAL(T)).</title>
        <authorList>
            <person name="Anderson I."/>
            <person name="Chertkov O."/>
            <person name="Chen A."/>
            <person name="Saunders E."/>
            <person name="Lapidus A."/>
            <person name="Nolan M."/>
            <person name="Lucas S."/>
            <person name="Hammon N."/>
            <person name="Deshpande S."/>
            <person name="Cheng J.F."/>
            <person name="Han C."/>
            <person name="Tapia R."/>
            <person name="Goodwin L.A."/>
            <person name="Pitluck S."/>
            <person name="Liolios K."/>
            <person name="Pagani I."/>
            <person name="Ivanova N."/>
            <person name="Mikhailova N."/>
            <person name="Pati A."/>
            <person name="Palaniappan K."/>
            <person name="Land M."/>
            <person name="Pan C."/>
            <person name="Rohde M."/>
            <person name="Pukall R."/>
            <person name="Goker M."/>
            <person name="Detter J.C."/>
            <person name="Woyke T."/>
            <person name="Bristow J."/>
            <person name="Eisen J.A."/>
            <person name="Markowitz V."/>
            <person name="Hugenholtz P."/>
            <person name="Kyrpides N.C."/>
            <person name="Klenk H.P."/>
            <person name="Mavromatis K."/>
        </authorList>
    </citation>
    <scope>NUCLEOTIDE SEQUENCE [LARGE SCALE GENOMIC DNA]</scope>
    <source>
        <strain evidence="11">ATCC 700253 / DSM 10332 / NAL</strain>
    </source>
</reference>
<keyword evidence="4" id="KW-0547">Nucleotide-binding</keyword>
<dbReference type="GO" id="GO:0043215">
    <property type="term" value="P:daunorubicin transport"/>
    <property type="evidence" value="ECO:0007669"/>
    <property type="project" value="InterPro"/>
</dbReference>
<dbReference type="Pfam" id="PF00005">
    <property type="entry name" value="ABC_tran"/>
    <property type="match status" value="1"/>
</dbReference>
<dbReference type="GO" id="GO:0005524">
    <property type="term" value="F:ATP binding"/>
    <property type="evidence" value="ECO:0007669"/>
    <property type="project" value="UniProtKB-KW"/>
</dbReference>
<dbReference type="PANTHER" id="PTHR43582:SF2">
    <property type="entry name" value="LINEARMYCIN RESISTANCE ATP-BINDING PROTEIN LNRL"/>
    <property type="match status" value="1"/>
</dbReference>
<dbReference type="PATRIC" id="fig|679936.5.peg.2640"/>
<keyword evidence="6" id="KW-1278">Translocase</keyword>
<dbReference type="PANTHER" id="PTHR43582">
    <property type="entry name" value="LINEARMYCIN RESISTANCE ATP-BINDING PROTEIN LNRL"/>
    <property type="match status" value="1"/>
</dbReference>
<keyword evidence="10" id="KW-0378">Hydrolase</keyword>
<dbReference type="STRING" id="679936.Sulac_2552"/>
<dbReference type="InterPro" id="IPR025302">
    <property type="entry name" value="DrrA1/2-like_C"/>
</dbReference>
<gene>
    <name evidence="10" type="ordered locus">Sulac_2552</name>
</gene>
<dbReference type="EMBL" id="CP003179">
    <property type="protein sequence ID" value="AEW06014.1"/>
    <property type="molecule type" value="Genomic_DNA"/>
</dbReference>
<keyword evidence="2" id="KW-0813">Transport</keyword>
<dbReference type="InterPro" id="IPR027417">
    <property type="entry name" value="P-loop_NTPase"/>
</dbReference>
<dbReference type="GO" id="GO:0005886">
    <property type="term" value="C:plasma membrane"/>
    <property type="evidence" value="ECO:0007669"/>
    <property type="project" value="UniProtKB-SubCell"/>
</dbReference>
<dbReference type="GO" id="GO:1900753">
    <property type="term" value="P:doxorubicin transport"/>
    <property type="evidence" value="ECO:0007669"/>
    <property type="project" value="InterPro"/>
</dbReference>
<dbReference type="InterPro" id="IPR005894">
    <property type="entry name" value="DrrA"/>
</dbReference>
<keyword evidence="3" id="KW-1003">Cell membrane</keyword>
<dbReference type="Proteomes" id="UP000005439">
    <property type="component" value="Chromosome"/>
</dbReference>
<dbReference type="PROSITE" id="PS00211">
    <property type="entry name" value="ABC_TRANSPORTER_1"/>
    <property type="match status" value="1"/>
</dbReference>
<sequence>MADRILVENLVKRFGSVEAVRGVSFQVGAREVFGFLGPNGAGKTTTIKMLSTLLEPTSGHLSIDGVDVMRERQRVRQMIGLVFQEPTLDERLTGWENLLFHGLLYGLSAADTKRRADPLLDMVGLSDRAHSLVRTYSGGMKRRLELVRGLIHRPKVLFLDEPTVGLDPQTRAQVWDYIVRLKDTEDTTIFVTTHYLDEAERCERVAIMDHGQIVALGTPEELKRRLGHEEIRLTTPPVDSGLEEQWREQLGSALSGGEGRWIYQTDNAGHDAAHVVSVMGEAIRQMEIRRPTLEDVFLHLTGREIREEGPAPTMAPPGWRRGR</sequence>
<dbReference type="SUPFAM" id="SSF52540">
    <property type="entry name" value="P-loop containing nucleoside triphosphate hydrolases"/>
    <property type="match status" value="1"/>
</dbReference>
<evidence type="ECO:0000313" key="10">
    <source>
        <dbReference type="EMBL" id="AEW06014.1"/>
    </source>
</evidence>
<protein>
    <submittedName>
        <fullName evidence="10">Daunorubicin resistance ABC transporter ATPase subunit</fullName>
        <ecNumber evidence="10">3.6.3.28</ecNumber>
    </submittedName>
</protein>
<keyword evidence="11" id="KW-1185">Reference proteome</keyword>
<keyword evidence="5" id="KW-0067">ATP-binding</keyword>
<evidence type="ECO:0000256" key="3">
    <source>
        <dbReference type="ARBA" id="ARBA00022475"/>
    </source>
</evidence>
<comment type="similarity">
    <text evidence="8">Belongs to the ABC transporter superfamily. Drug exporter-1 (DrugE1) (TC 3.A.1.105) family.</text>
</comment>
<dbReference type="AlphaFoldDB" id="G8TWM5"/>
<evidence type="ECO:0000259" key="9">
    <source>
        <dbReference type="PROSITE" id="PS50893"/>
    </source>
</evidence>
<evidence type="ECO:0000256" key="1">
    <source>
        <dbReference type="ARBA" id="ARBA00004413"/>
    </source>
</evidence>
<organism evidence="10 11">
    <name type="scientific">Sulfobacillus acidophilus (strain ATCC 700253 / DSM 10332 / NAL)</name>
    <dbReference type="NCBI Taxonomy" id="679936"/>
    <lineage>
        <taxon>Bacteria</taxon>
        <taxon>Bacillati</taxon>
        <taxon>Bacillota</taxon>
        <taxon>Clostridia</taxon>
        <taxon>Eubacteriales</taxon>
        <taxon>Clostridiales Family XVII. Incertae Sedis</taxon>
        <taxon>Sulfobacillus</taxon>
    </lineage>
</organism>
<comment type="subcellular location">
    <subcellularLocation>
        <location evidence="1">Cell membrane</location>
        <topology evidence="1">Peripheral membrane protein</topology>
        <orientation evidence="1">Cytoplasmic side</orientation>
    </subcellularLocation>
</comment>
<evidence type="ECO:0000256" key="2">
    <source>
        <dbReference type="ARBA" id="ARBA00022448"/>
    </source>
</evidence>
<evidence type="ECO:0000256" key="4">
    <source>
        <dbReference type="ARBA" id="ARBA00022741"/>
    </source>
</evidence>